<feature type="modified residue" description="Phosphohistidine; by HPr" evidence="1">
    <location>
        <position position="80"/>
    </location>
</feature>
<dbReference type="RefSeq" id="WP_218327003.1">
    <property type="nucleotide sequence ID" value="NZ_JAHUZB010000006.1"/>
</dbReference>
<dbReference type="PROSITE" id="PS51095">
    <property type="entry name" value="PTS_EIIA_TYPE_3"/>
    <property type="match status" value="1"/>
</dbReference>
<dbReference type="PANTHER" id="PTHR34382:SF7">
    <property type="entry name" value="PTS SYSTEM N,N'-DIACETYLCHITOBIOSE-SPECIFIC EIIA COMPONENT"/>
    <property type="match status" value="1"/>
</dbReference>
<dbReference type="InterPro" id="IPR003188">
    <property type="entry name" value="PTS_IIA_lac/cel"/>
</dbReference>
<dbReference type="PIRSF" id="PIRSF000699">
    <property type="entry name" value="PTS_IILac_III"/>
    <property type="match status" value="1"/>
</dbReference>
<reference evidence="2 3" key="1">
    <citation type="submission" date="2021-06" db="EMBL/GenBank/DDBJ databases">
        <title>Enterococcus alishanensis sp. nov., a novel lactic acid bacterium isolated from fresh coffee beans.</title>
        <authorList>
            <person name="Chen Y.-S."/>
        </authorList>
    </citation>
    <scope>NUCLEOTIDE SEQUENCE [LARGE SCALE GENOMIC DNA]</scope>
    <source>
        <strain evidence="2 3">ALS3</strain>
    </source>
</reference>
<evidence type="ECO:0000313" key="3">
    <source>
        <dbReference type="Proteomes" id="UP000774130"/>
    </source>
</evidence>
<gene>
    <name evidence="2" type="ORF">KUA55_13975</name>
</gene>
<sequence>MINPEIFEEVSMQIILFAGDARNFAQNALDAAMQEDYAQAEKYLIEAQENITAAHLAQTDMIQKSLSEDKLELPNLLFIHAQDTLMTIMSELNFAHSMVKMHKQLTNKINEERK</sequence>
<dbReference type="Proteomes" id="UP000774130">
    <property type="component" value="Unassembled WGS sequence"/>
</dbReference>
<proteinExistence type="predicted"/>
<dbReference type="PANTHER" id="PTHR34382">
    <property type="entry name" value="PTS SYSTEM N,N'-DIACETYLCHITOBIOSE-SPECIFIC EIIA COMPONENT"/>
    <property type="match status" value="1"/>
</dbReference>
<keyword evidence="3" id="KW-1185">Reference proteome</keyword>
<evidence type="ECO:0000313" key="2">
    <source>
        <dbReference type="EMBL" id="MBV7391792.1"/>
    </source>
</evidence>
<dbReference type="EMBL" id="JAHUZB010000006">
    <property type="protein sequence ID" value="MBV7391792.1"/>
    <property type="molecule type" value="Genomic_DNA"/>
</dbReference>
<evidence type="ECO:0000256" key="1">
    <source>
        <dbReference type="PROSITE-ProRule" id="PRU00418"/>
    </source>
</evidence>
<name>A0ABS6TG10_9ENTE</name>
<accession>A0ABS6TG10</accession>
<protein>
    <submittedName>
        <fullName evidence="2">PTS lactose/cellobiose transporter subunit IIA</fullName>
    </submittedName>
</protein>
<comment type="caution">
    <text evidence="2">The sequence shown here is derived from an EMBL/GenBank/DDBJ whole genome shotgun (WGS) entry which is preliminary data.</text>
</comment>
<dbReference type="Pfam" id="PF02255">
    <property type="entry name" value="PTS_IIA"/>
    <property type="match status" value="1"/>
</dbReference>
<organism evidence="2 3">
    <name type="scientific">Enterococcus alishanensis</name>
    <dbReference type="NCBI Taxonomy" id="1303817"/>
    <lineage>
        <taxon>Bacteria</taxon>
        <taxon>Bacillati</taxon>
        <taxon>Bacillota</taxon>
        <taxon>Bacilli</taxon>
        <taxon>Lactobacillales</taxon>
        <taxon>Enterococcaceae</taxon>
        <taxon>Enterococcus</taxon>
    </lineage>
</organism>